<keyword evidence="2 4" id="KW-0238">DNA-binding</keyword>
<dbReference type="GO" id="GO:0003700">
    <property type="term" value="F:DNA-binding transcription factor activity"/>
    <property type="evidence" value="ECO:0007669"/>
    <property type="project" value="TreeGrafter"/>
</dbReference>
<dbReference type="GO" id="GO:0000976">
    <property type="term" value="F:transcription cis-regulatory region binding"/>
    <property type="evidence" value="ECO:0007669"/>
    <property type="project" value="TreeGrafter"/>
</dbReference>
<dbReference type="PANTHER" id="PTHR30055:SF234">
    <property type="entry name" value="HTH-TYPE TRANSCRIPTIONAL REGULATOR BETI"/>
    <property type="match status" value="1"/>
</dbReference>
<reference evidence="6 7" key="1">
    <citation type="submission" date="2019-07" db="EMBL/GenBank/DDBJ databases">
        <title>Genomic Encyclopedia of Archaeal and Bacterial Type Strains, Phase II (KMG-II): from individual species to whole genera.</title>
        <authorList>
            <person name="Goeker M."/>
        </authorList>
    </citation>
    <scope>NUCLEOTIDE SEQUENCE [LARGE SCALE GENOMIC DNA]</scope>
    <source>
        <strain evidence="6 7">ATCC BAA-1854</strain>
    </source>
</reference>
<dbReference type="InterPro" id="IPR001647">
    <property type="entry name" value="HTH_TetR"/>
</dbReference>
<organism evidence="6 7">
    <name type="scientific">Mucilaginibacter frigoritolerans</name>
    <dbReference type="NCBI Taxonomy" id="652788"/>
    <lineage>
        <taxon>Bacteria</taxon>
        <taxon>Pseudomonadati</taxon>
        <taxon>Bacteroidota</taxon>
        <taxon>Sphingobacteriia</taxon>
        <taxon>Sphingobacteriales</taxon>
        <taxon>Sphingobacteriaceae</taxon>
        <taxon>Mucilaginibacter</taxon>
    </lineage>
</organism>
<dbReference type="Proteomes" id="UP000317010">
    <property type="component" value="Unassembled WGS sequence"/>
</dbReference>
<dbReference type="PANTHER" id="PTHR30055">
    <property type="entry name" value="HTH-TYPE TRANSCRIPTIONAL REGULATOR RUTR"/>
    <property type="match status" value="1"/>
</dbReference>
<dbReference type="Gene3D" id="1.10.357.10">
    <property type="entry name" value="Tetracycline Repressor, domain 2"/>
    <property type="match status" value="1"/>
</dbReference>
<evidence type="ECO:0000313" key="6">
    <source>
        <dbReference type="EMBL" id="TWJ03343.1"/>
    </source>
</evidence>
<evidence type="ECO:0000256" key="4">
    <source>
        <dbReference type="PROSITE-ProRule" id="PRU00335"/>
    </source>
</evidence>
<accession>A0A562UC06</accession>
<feature type="DNA-binding region" description="H-T-H motif" evidence="4">
    <location>
        <begin position="33"/>
        <end position="52"/>
    </location>
</feature>
<sequence length="204" mass="23132">MSVTTPIKEDLIQEQILQAAKRLFAVHGLAKVTMDDVAKAIGKGRSSLYYYYKSKDEIFDAVMKIEIKEMLETLEKAVDEKPTTEEKIHAFVAAKFRLTREKSSFFNAIKIGMDADALTDFNKTKIAHHHLIMKMESALFSRILNTGIKQGELKAINETDMDTLIYILLSSIRGLRNEMSLPDNMHEPEPAIARFVSVIMHGLK</sequence>
<dbReference type="SUPFAM" id="SSF46689">
    <property type="entry name" value="Homeodomain-like"/>
    <property type="match status" value="1"/>
</dbReference>
<dbReference type="Pfam" id="PF00440">
    <property type="entry name" value="TetR_N"/>
    <property type="match status" value="1"/>
</dbReference>
<dbReference type="OrthoDB" id="9789566at2"/>
<evidence type="ECO:0000256" key="1">
    <source>
        <dbReference type="ARBA" id="ARBA00023015"/>
    </source>
</evidence>
<keyword evidence="1" id="KW-0805">Transcription regulation</keyword>
<dbReference type="InterPro" id="IPR009057">
    <property type="entry name" value="Homeodomain-like_sf"/>
</dbReference>
<protein>
    <submittedName>
        <fullName evidence="6">TetR family transcriptional regulator</fullName>
    </submittedName>
</protein>
<dbReference type="PRINTS" id="PR00455">
    <property type="entry name" value="HTHTETR"/>
</dbReference>
<dbReference type="PROSITE" id="PS50977">
    <property type="entry name" value="HTH_TETR_2"/>
    <property type="match status" value="1"/>
</dbReference>
<evidence type="ECO:0000256" key="2">
    <source>
        <dbReference type="ARBA" id="ARBA00023125"/>
    </source>
</evidence>
<dbReference type="Gene3D" id="1.10.10.60">
    <property type="entry name" value="Homeodomain-like"/>
    <property type="match status" value="1"/>
</dbReference>
<dbReference type="InterPro" id="IPR036271">
    <property type="entry name" value="Tet_transcr_reg_TetR-rel_C_sf"/>
</dbReference>
<evidence type="ECO:0000259" key="5">
    <source>
        <dbReference type="PROSITE" id="PS50977"/>
    </source>
</evidence>
<dbReference type="AlphaFoldDB" id="A0A562UC06"/>
<evidence type="ECO:0000256" key="3">
    <source>
        <dbReference type="ARBA" id="ARBA00023163"/>
    </source>
</evidence>
<dbReference type="SUPFAM" id="SSF48498">
    <property type="entry name" value="Tetracyclin repressor-like, C-terminal domain"/>
    <property type="match status" value="1"/>
</dbReference>
<gene>
    <name evidence="6" type="ORF">JN11_00881</name>
</gene>
<proteinExistence type="predicted"/>
<comment type="caution">
    <text evidence="6">The sequence shown here is derived from an EMBL/GenBank/DDBJ whole genome shotgun (WGS) entry which is preliminary data.</text>
</comment>
<dbReference type="EMBL" id="VLLI01000002">
    <property type="protein sequence ID" value="TWJ03343.1"/>
    <property type="molecule type" value="Genomic_DNA"/>
</dbReference>
<evidence type="ECO:0000313" key="7">
    <source>
        <dbReference type="Proteomes" id="UP000317010"/>
    </source>
</evidence>
<dbReference type="InterPro" id="IPR050109">
    <property type="entry name" value="HTH-type_TetR-like_transc_reg"/>
</dbReference>
<feature type="domain" description="HTH tetR-type" evidence="5">
    <location>
        <begin position="10"/>
        <end position="70"/>
    </location>
</feature>
<keyword evidence="7" id="KW-1185">Reference proteome</keyword>
<name>A0A562UC06_9SPHI</name>
<dbReference type="RefSeq" id="WP_144909972.1">
    <property type="nucleotide sequence ID" value="NZ_VLLI01000002.1"/>
</dbReference>
<keyword evidence="3" id="KW-0804">Transcription</keyword>